<protein>
    <submittedName>
        <fullName evidence="1">Uncharacterized protein</fullName>
    </submittedName>
</protein>
<dbReference type="EMBL" id="MT143893">
    <property type="protein sequence ID" value="QJB04969.1"/>
    <property type="molecule type" value="Genomic_DNA"/>
</dbReference>
<evidence type="ECO:0000313" key="2">
    <source>
        <dbReference type="EMBL" id="QJB04969.1"/>
    </source>
</evidence>
<reference evidence="1" key="1">
    <citation type="submission" date="2020-03" db="EMBL/GenBank/DDBJ databases">
        <title>The deep terrestrial virosphere.</title>
        <authorList>
            <person name="Holmfeldt K."/>
            <person name="Nilsson E."/>
            <person name="Simone D."/>
            <person name="Lopez-Fernandez M."/>
            <person name="Wu X."/>
            <person name="de Brujin I."/>
            <person name="Lundin D."/>
            <person name="Andersson A."/>
            <person name="Bertilsson S."/>
            <person name="Dopson M."/>
        </authorList>
    </citation>
    <scope>NUCLEOTIDE SEQUENCE</scope>
    <source>
        <strain evidence="1">MM171A00247</strain>
        <strain evidence="2">MM171B00144</strain>
    </source>
</reference>
<gene>
    <name evidence="1" type="ORF">MM171A00247_0021</name>
    <name evidence="2" type="ORF">MM171B00144_0008</name>
</gene>
<dbReference type="AlphaFoldDB" id="A0A6H1Z7E5"/>
<proteinExistence type="predicted"/>
<organism evidence="1">
    <name type="scientific">viral metagenome</name>
    <dbReference type="NCBI Taxonomy" id="1070528"/>
    <lineage>
        <taxon>unclassified sequences</taxon>
        <taxon>metagenomes</taxon>
        <taxon>organismal metagenomes</taxon>
    </lineage>
</organism>
<accession>A0A6H1Z7E5</accession>
<sequence>MAYTHLEDVSYINKFAKGSSGSEVEIRPVSGVADGYKIARGESSITGSLSIATGLTTVVQAVACLSTAPALNGTLVAVISVNGGNITVGVYKPTSAADGTPILATVSRVIRWIAIGT</sequence>
<dbReference type="EMBL" id="MT143700">
    <property type="protein sequence ID" value="QJA43307.1"/>
    <property type="molecule type" value="Genomic_DNA"/>
</dbReference>
<name>A0A6H1Z7E5_9ZZZZ</name>
<evidence type="ECO:0000313" key="1">
    <source>
        <dbReference type="EMBL" id="QJA43307.1"/>
    </source>
</evidence>